<evidence type="ECO:0000256" key="1">
    <source>
        <dbReference type="ARBA" id="ARBA00023015"/>
    </source>
</evidence>
<dbReference type="PANTHER" id="PTHR43280:SF32">
    <property type="entry name" value="TRANSCRIPTIONAL REGULATORY PROTEIN"/>
    <property type="match status" value="1"/>
</dbReference>
<sequence>MISDISHYWSPNIDYYFHQTTLNLETSQPLQLAYINLLICERGSAHFSVNFQHYLLQEGETLFVADDAIVMLLDRSEDFSASGIFLKRIFAAEVAYQLPNPLFSYLHHNPIIQFPDALKSLINSWHQQSSFIQQATQYQRIMLCNHLQNYFLMVVNLIPQDQITQTHKQSRQEILCWRFWDLIGKHAHHERSVQFYAKKLSITPYYLAKISQTILNDAPKTLIDRQVILEVKRLLTNTHDSIEIIADKMHFKDPSYLSRYFKKMTNMTLSQFRQQTGNDKA</sequence>
<dbReference type="Pfam" id="PF12833">
    <property type="entry name" value="HTH_18"/>
    <property type="match status" value="1"/>
</dbReference>
<evidence type="ECO:0000256" key="3">
    <source>
        <dbReference type="ARBA" id="ARBA00023163"/>
    </source>
</evidence>
<evidence type="ECO:0000313" key="6">
    <source>
        <dbReference type="Proteomes" id="UP000823934"/>
    </source>
</evidence>
<dbReference type="AlphaFoldDB" id="A0A9D1Q4C5"/>
<keyword evidence="2" id="KW-0238">DNA-binding</keyword>
<dbReference type="GO" id="GO:0043565">
    <property type="term" value="F:sequence-specific DNA binding"/>
    <property type="evidence" value="ECO:0007669"/>
    <property type="project" value="InterPro"/>
</dbReference>
<organism evidence="5 6">
    <name type="scientific">Candidatus Ignatzschineria merdigallinarum</name>
    <dbReference type="NCBI Taxonomy" id="2838621"/>
    <lineage>
        <taxon>Bacteria</taxon>
        <taxon>Pseudomonadati</taxon>
        <taxon>Pseudomonadota</taxon>
        <taxon>Gammaproteobacteria</taxon>
        <taxon>Cardiobacteriales</taxon>
        <taxon>Ignatzschineriaceae</taxon>
        <taxon>Ignatzschineria</taxon>
    </lineage>
</organism>
<dbReference type="Proteomes" id="UP000823934">
    <property type="component" value="Unassembled WGS sequence"/>
</dbReference>
<dbReference type="InterPro" id="IPR009057">
    <property type="entry name" value="Homeodomain-like_sf"/>
</dbReference>
<proteinExistence type="predicted"/>
<dbReference type="EMBL" id="DXHP01000075">
    <property type="protein sequence ID" value="HIW06367.1"/>
    <property type="molecule type" value="Genomic_DNA"/>
</dbReference>
<dbReference type="PROSITE" id="PS01124">
    <property type="entry name" value="HTH_ARAC_FAMILY_2"/>
    <property type="match status" value="1"/>
</dbReference>
<dbReference type="PANTHER" id="PTHR43280">
    <property type="entry name" value="ARAC-FAMILY TRANSCRIPTIONAL REGULATOR"/>
    <property type="match status" value="1"/>
</dbReference>
<reference evidence="5" key="1">
    <citation type="journal article" date="2021" name="PeerJ">
        <title>Extensive microbial diversity within the chicken gut microbiome revealed by metagenomics and culture.</title>
        <authorList>
            <person name="Gilroy R."/>
            <person name="Ravi A."/>
            <person name="Getino M."/>
            <person name="Pursley I."/>
            <person name="Horton D.L."/>
            <person name="Alikhan N.F."/>
            <person name="Baker D."/>
            <person name="Gharbi K."/>
            <person name="Hall N."/>
            <person name="Watson M."/>
            <person name="Adriaenssens E.M."/>
            <person name="Foster-Nyarko E."/>
            <person name="Jarju S."/>
            <person name="Secka A."/>
            <person name="Antonio M."/>
            <person name="Oren A."/>
            <person name="Chaudhuri R.R."/>
            <person name="La Ragione R."/>
            <person name="Hildebrand F."/>
            <person name="Pallen M.J."/>
        </authorList>
    </citation>
    <scope>NUCLEOTIDE SEQUENCE</scope>
    <source>
        <strain evidence="5">CHK160-9182</strain>
    </source>
</reference>
<feature type="domain" description="HTH araC/xylS-type" evidence="4">
    <location>
        <begin position="177"/>
        <end position="275"/>
    </location>
</feature>
<protein>
    <submittedName>
        <fullName evidence="5">Helix-turn-helix domain-containing protein</fullName>
    </submittedName>
</protein>
<keyword evidence="3" id="KW-0804">Transcription</keyword>
<name>A0A9D1Q4C5_9GAMM</name>
<dbReference type="InterPro" id="IPR018060">
    <property type="entry name" value="HTH_AraC"/>
</dbReference>
<reference evidence="5" key="2">
    <citation type="submission" date="2021-04" db="EMBL/GenBank/DDBJ databases">
        <authorList>
            <person name="Gilroy R."/>
        </authorList>
    </citation>
    <scope>NUCLEOTIDE SEQUENCE</scope>
    <source>
        <strain evidence="5">CHK160-9182</strain>
    </source>
</reference>
<evidence type="ECO:0000313" key="5">
    <source>
        <dbReference type="EMBL" id="HIW06367.1"/>
    </source>
</evidence>
<dbReference type="SUPFAM" id="SSF46689">
    <property type="entry name" value="Homeodomain-like"/>
    <property type="match status" value="1"/>
</dbReference>
<accession>A0A9D1Q4C5</accession>
<evidence type="ECO:0000256" key="2">
    <source>
        <dbReference type="ARBA" id="ARBA00023125"/>
    </source>
</evidence>
<dbReference type="Gene3D" id="1.10.10.60">
    <property type="entry name" value="Homeodomain-like"/>
    <property type="match status" value="1"/>
</dbReference>
<keyword evidence="1" id="KW-0805">Transcription regulation</keyword>
<comment type="caution">
    <text evidence="5">The sequence shown here is derived from an EMBL/GenBank/DDBJ whole genome shotgun (WGS) entry which is preliminary data.</text>
</comment>
<dbReference type="GO" id="GO:0003700">
    <property type="term" value="F:DNA-binding transcription factor activity"/>
    <property type="evidence" value="ECO:0007669"/>
    <property type="project" value="InterPro"/>
</dbReference>
<evidence type="ECO:0000259" key="4">
    <source>
        <dbReference type="PROSITE" id="PS01124"/>
    </source>
</evidence>
<gene>
    <name evidence="5" type="ORF">H9889_03455</name>
</gene>
<dbReference type="SMART" id="SM00342">
    <property type="entry name" value="HTH_ARAC"/>
    <property type="match status" value="1"/>
</dbReference>